<keyword evidence="11" id="KW-1185">Reference proteome</keyword>
<dbReference type="SUPFAM" id="SSF56112">
    <property type="entry name" value="Protein kinase-like (PK-like)"/>
    <property type="match status" value="1"/>
</dbReference>
<keyword evidence="7" id="KW-0812">Transmembrane</keyword>
<keyword evidence="7" id="KW-0472">Membrane</keyword>
<name>A0A420EIE3_9ALTE</name>
<dbReference type="OrthoDB" id="9801841at2"/>
<proteinExistence type="predicted"/>
<dbReference type="InterPro" id="IPR001932">
    <property type="entry name" value="PPM-type_phosphatase-like_dom"/>
</dbReference>
<keyword evidence="6" id="KW-0175">Coiled coil</keyword>
<evidence type="ECO:0000256" key="1">
    <source>
        <dbReference type="ARBA" id="ARBA00022527"/>
    </source>
</evidence>
<keyword evidence="7" id="KW-1133">Transmembrane helix</keyword>
<keyword evidence="2" id="KW-0808">Transferase</keyword>
<keyword evidence="3" id="KW-0547">Nucleotide-binding</keyword>
<feature type="domain" description="PPM-type phosphatase" evidence="9">
    <location>
        <begin position="8"/>
        <end position="239"/>
    </location>
</feature>
<evidence type="ECO:0000259" key="9">
    <source>
        <dbReference type="PROSITE" id="PS51746"/>
    </source>
</evidence>
<dbReference type="InterPro" id="IPR011009">
    <property type="entry name" value="Kinase-like_dom_sf"/>
</dbReference>
<dbReference type="InterPro" id="IPR008266">
    <property type="entry name" value="Tyr_kinase_AS"/>
</dbReference>
<evidence type="ECO:0000256" key="2">
    <source>
        <dbReference type="ARBA" id="ARBA00022679"/>
    </source>
</evidence>
<dbReference type="InterPro" id="IPR000719">
    <property type="entry name" value="Prot_kinase_dom"/>
</dbReference>
<dbReference type="CDD" id="cd00143">
    <property type="entry name" value="PP2Cc"/>
    <property type="match status" value="1"/>
</dbReference>
<evidence type="ECO:0000313" key="11">
    <source>
        <dbReference type="Proteomes" id="UP000286482"/>
    </source>
</evidence>
<dbReference type="CDD" id="cd14014">
    <property type="entry name" value="STKc_PknB_like"/>
    <property type="match status" value="1"/>
</dbReference>
<dbReference type="Gene3D" id="3.60.40.10">
    <property type="entry name" value="PPM-type phosphatase domain"/>
    <property type="match status" value="1"/>
</dbReference>
<dbReference type="PROSITE" id="PS00109">
    <property type="entry name" value="PROTEIN_KINASE_TYR"/>
    <property type="match status" value="1"/>
</dbReference>
<feature type="domain" description="Protein kinase" evidence="8">
    <location>
        <begin position="272"/>
        <end position="542"/>
    </location>
</feature>
<evidence type="ECO:0000256" key="5">
    <source>
        <dbReference type="ARBA" id="ARBA00022840"/>
    </source>
</evidence>
<evidence type="ECO:0000256" key="6">
    <source>
        <dbReference type="SAM" id="Coils"/>
    </source>
</evidence>
<evidence type="ECO:0000256" key="7">
    <source>
        <dbReference type="SAM" id="Phobius"/>
    </source>
</evidence>
<dbReference type="Pfam" id="PF13672">
    <property type="entry name" value="PP2C_2"/>
    <property type="match status" value="1"/>
</dbReference>
<keyword evidence="5" id="KW-0067">ATP-binding</keyword>
<evidence type="ECO:0000256" key="4">
    <source>
        <dbReference type="ARBA" id="ARBA00022777"/>
    </source>
</evidence>
<evidence type="ECO:0000256" key="3">
    <source>
        <dbReference type="ARBA" id="ARBA00022741"/>
    </source>
</evidence>
<accession>A0A420EIE3</accession>
<reference evidence="10 11" key="1">
    <citation type="submission" date="2018-09" db="EMBL/GenBank/DDBJ databases">
        <authorList>
            <person name="Wang Z."/>
        </authorList>
    </citation>
    <scope>NUCLEOTIDE SEQUENCE [LARGE SCALE GENOMIC DNA]</scope>
    <source>
        <strain evidence="10 11">ALS 81</strain>
    </source>
</reference>
<dbReference type="PROSITE" id="PS50011">
    <property type="entry name" value="PROTEIN_KINASE_DOM"/>
    <property type="match status" value="1"/>
</dbReference>
<dbReference type="SMART" id="SM00332">
    <property type="entry name" value="PP2Cc"/>
    <property type="match status" value="1"/>
</dbReference>
<dbReference type="AlphaFoldDB" id="A0A420EIE3"/>
<dbReference type="GO" id="GO:0004674">
    <property type="term" value="F:protein serine/threonine kinase activity"/>
    <property type="evidence" value="ECO:0007669"/>
    <property type="project" value="UniProtKB-KW"/>
</dbReference>
<feature type="transmembrane region" description="Helical" evidence="7">
    <location>
        <begin position="555"/>
        <end position="574"/>
    </location>
</feature>
<dbReference type="PROSITE" id="PS51746">
    <property type="entry name" value="PPM_2"/>
    <property type="match status" value="1"/>
</dbReference>
<dbReference type="Proteomes" id="UP000286482">
    <property type="component" value="Unassembled WGS sequence"/>
</dbReference>
<dbReference type="Pfam" id="PF00069">
    <property type="entry name" value="Pkinase"/>
    <property type="match status" value="1"/>
</dbReference>
<evidence type="ECO:0000259" key="8">
    <source>
        <dbReference type="PROSITE" id="PS50011"/>
    </source>
</evidence>
<organism evidence="10 11">
    <name type="scientific">Alginatibacterium sediminis</name>
    <dbReference type="NCBI Taxonomy" id="2164068"/>
    <lineage>
        <taxon>Bacteria</taxon>
        <taxon>Pseudomonadati</taxon>
        <taxon>Pseudomonadota</taxon>
        <taxon>Gammaproteobacteria</taxon>
        <taxon>Alteromonadales</taxon>
        <taxon>Alteromonadaceae</taxon>
        <taxon>Alginatibacterium</taxon>
    </lineage>
</organism>
<protein>
    <submittedName>
        <fullName evidence="10">Bifunctional protein-serine/threonine kinase/phosphatase</fullName>
    </submittedName>
</protein>
<dbReference type="SUPFAM" id="SSF81606">
    <property type="entry name" value="PP2C-like"/>
    <property type="match status" value="1"/>
</dbReference>
<dbReference type="EMBL" id="RAQO01000004">
    <property type="protein sequence ID" value="RKF20489.1"/>
    <property type="molecule type" value="Genomic_DNA"/>
</dbReference>
<keyword evidence="1" id="KW-0723">Serine/threonine-protein kinase</keyword>
<feature type="coiled-coil region" evidence="6">
    <location>
        <begin position="198"/>
        <end position="225"/>
    </location>
</feature>
<gene>
    <name evidence="10" type="ORF">DBZ36_07670</name>
</gene>
<comment type="caution">
    <text evidence="10">The sequence shown here is derived from an EMBL/GenBank/DDBJ whole genome shotgun (WGS) entry which is preliminary data.</text>
</comment>
<evidence type="ECO:0000313" key="10">
    <source>
        <dbReference type="EMBL" id="RKF20489.1"/>
    </source>
</evidence>
<dbReference type="Gene3D" id="1.10.510.10">
    <property type="entry name" value="Transferase(Phosphotransferase) domain 1"/>
    <property type="match status" value="1"/>
</dbReference>
<keyword evidence="4 10" id="KW-0418">Kinase</keyword>
<sequence>METQLKVVSGHYSVAGRKASNQDYVDCYRPKPLAASIKGLSWAIADGVSSSEYSAIASQCCVEDFFDDYYATSPSSSIQSSAKSALQAVNARLYARSQEGPGRYQSDRGYVCTFSGLVLHERSAYWFHVGDSRIYRIRAGAIEQLTHDHRVWESSEQSYLSRAMGCDLQLTIDSDSCAIEVGDTFVLATDGVYEFLDLAQHIQTLENTTKDIEQLAQTLVNLAVDNGSDDNLSLQIIKVKSVPASAARRFIDDLNQLEIPPVLETPCEFDGYKIIKKLYSSARSHVYLTQLADDEKSPLLVLKAPSIEQENDPEHLERLVLEEWLARKVSNKYVQSAPSLNHQRNYLYVVLEYVTGQSLAQWMRDHPEPKLEQVRDIIEQVAWGLQSLHRSQILHQDLRPENIIIDKDGRVKIIDLGAAYVSGVSDAMNSTCANQINGSVQYTAPEYFLGEPGGVNADLFSLAVICYQMLSARLPYGAQVPKSRTRAAQNKLAYVSVLDDEREIPIWVDETLRKALHPKPNHRYQEISEFLLELRQPSEDFLKRKHLPIMERNPLLFWKCTSLGLALALVYLLTN</sequence>
<dbReference type="SMART" id="SM00331">
    <property type="entry name" value="PP2C_SIG"/>
    <property type="match status" value="1"/>
</dbReference>
<dbReference type="InterPro" id="IPR036457">
    <property type="entry name" value="PPM-type-like_dom_sf"/>
</dbReference>
<dbReference type="PANTHER" id="PTHR24351">
    <property type="entry name" value="RIBOSOMAL PROTEIN S6 KINASE"/>
    <property type="match status" value="1"/>
</dbReference>
<dbReference type="GO" id="GO:0005524">
    <property type="term" value="F:ATP binding"/>
    <property type="evidence" value="ECO:0007669"/>
    <property type="project" value="UniProtKB-KW"/>
</dbReference>